<keyword evidence="2" id="KW-1185">Reference proteome</keyword>
<protein>
    <submittedName>
        <fullName evidence="1">Uncharacterized protein</fullName>
    </submittedName>
</protein>
<proteinExistence type="predicted"/>
<gene>
    <name evidence="1" type="ORF">G7034_10140</name>
</gene>
<reference evidence="1" key="1">
    <citation type="submission" date="2020-03" db="EMBL/GenBank/DDBJ databases">
        <title>Psychroflexus Maritimus sp. nov., isolate from marine sediment.</title>
        <authorList>
            <person name="Zhong Y.-L."/>
        </authorList>
    </citation>
    <scope>NUCLEOTIDE SEQUENCE</scope>
    <source>
        <strain evidence="1">C1</strain>
    </source>
</reference>
<organism evidence="1 2">
    <name type="scientific">Psychroflexus maritimus</name>
    <dbReference type="NCBI Taxonomy" id="2714865"/>
    <lineage>
        <taxon>Bacteria</taxon>
        <taxon>Pseudomonadati</taxon>
        <taxon>Bacteroidota</taxon>
        <taxon>Flavobacteriia</taxon>
        <taxon>Flavobacteriales</taxon>
        <taxon>Flavobacteriaceae</taxon>
        <taxon>Psychroflexus</taxon>
    </lineage>
</organism>
<evidence type="ECO:0000313" key="2">
    <source>
        <dbReference type="Proteomes" id="UP000643701"/>
    </source>
</evidence>
<dbReference type="RefSeq" id="WP_166400845.1">
    <property type="nucleotide sequence ID" value="NZ_JAANAS010000083.1"/>
</dbReference>
<dbReference type="Proteomes" id="UP000643701">
    <property type="component" value="Unassembled WGS sequence"/>
</dbReference>
<accession>A0A967AF53</accession>
<evidence type="ECO:0000313" key="1">
    <source>
        <dbReference type="EMBL" id="NGZ90610.1"/>
    </source>
</evidence>
<name>A0A967AF53_9FLAO</name>
<sequence>MARDEVLKQNWEALEAKLTKDFGGGEALNLDAIIYLIGVQEYGRPQKRFKKDDKVNLMHIAICKLLEPYGYYEFDYFDNEGWPHYQIKEKLPHLKAGEQSVLMKEAIVHYFIENNYLSTKNEALYENE</sequence>
<dbReference type="EMBL" id="JAANAS010000083">
    <property type="protein sequence ID" value="NGZ90610.1"/>
    <property type="molecule type" value="Genomic_DNA"/>
</dbReference>
<comment type="caution">
    <text evidence="1">The sequence shown here is derived from an EMBL/GenBank/DDBJ whole genome shotgun (WGS) entry which is preliminary data.</text>
</comment>
<dbReference type="AlphaFoldDB" id="A0A967AF53"/>